<feature type="chain" id="PRO_5040116856" evidence="1">
    <location>
        <begin position="28"/>
        <end position="225"/>
    </location>
</feature>
<comment type="caution">
    <text evidence="2">The sequence shown here is derived from an EMBL/GenBank/DDBJ whole genome shotgun (WGS) entry which is preliminary data.</text>
</comment>
<dbReference type="EMBL" id="JAFIMR010000002">
    <property type="protein sequence ID" value="KAI1880733.1"/>
    <property type="molecule type" value="Genomic_DNA"/>
</dbReference>
<name>A0A9P9WX67_9PEZI</name>
<feature type="signal peptide" evidence="1">
    <location>
        <begin position="1"/>
        <end position="27"/>
    </location>
</feature>
<evidence type="ECO:0000256" key="1">
    <source>
        <dbReference type="SAM" id="SignalP"/>
    </source>
</evidence>
<dbReference type="AlphaFoldDB" id="A0A9P9WX67"/>
<accession>A0A9P9WX67</accession>
<protein>
    <submittedName>
        <fullName evidence="2">Uncharacterized protein</fullName>
    </submittedName>
</protein>
<evidence type="ECO:0000313" key="2">
    <source>
        <dbReference type="EMBL" id="KAI1880733.1"/>
    </source>
</evidence>
<reference evidence="2" key="1">
    <citation type="submission" date="2021-03" db="EMBL/GenBank/DDBJ databases">
        <title>Revisited historic fungal species revealed as producer of novel bioactive compounds through whole genome sequencing and comparative genomics.</title>
        <authorList>
            <person name="Vignolle G.A."/>
            <person name="Hochenegger N."/>
            <person name="Mach R.L."/>
            <person name="Mach-Aigner A.R."/>
            <person name="Javad Rahimi M."/>
            <person name="Salim K.A."/>
            <person name="Chan C.M."/>
            <person name="Lim L.B.L."/>
            <person name="Cai F."/>
            <person name="Druzhinina I.S."/>
            <person name="U'Ren J.M."/>
            <person name="Derntl C."/>
        </authorList>
    </citation>
    <scope>NUCLEOTIDE SEQUENCE</scope>
    <source>
        <strain evidence="2">TUCIM 5799</strain>
    </source>
</reference>
<proteinExistence type="predicted"/>
<keyword evidence="1" id="KW-0732">Signal</keyword>
<keyword evidence="3" id="KW-1185">Reference proteome</keyword>
<sequence>MQIPLRPLTAVAAAVATAAGAVLPTDGQPRDATLPHVFDVCPGLPSGWSCVNPWTGIHCQSGRLRLTKHCPPGQCCAQSGGAMSCSVEECWRGDDITTRAAATETNGGAGRQWRQQQPRAVGTQRDDLNATFTTWAASTADTTTGLASWGERFTAAAETTVPPTTTRKTGATATRAEWEPECSISVIRCKANTVQACNGRHQWEDLEVCVPGTRCETRYNTGQCV</sequence>
<evidence type="ECO:0000313" key="3">
    <source>
        <dbReference type="Proteomes" id="UP000829685"/>
    </source>
</evidence>
<organism evidence="2 3">
    <name type="scientific">Neoarthrinium moseri</name>
    <dbReference type="NCBI Taxonomy" id="1658444"/>
    <lineage>
        <taxon>Eukaryota</taxon>
        <taxon>Fungi</taxon>
        <taxon>Dikarya</taxon>
        <taxon>Ascomycota</taxon>
        <taxon>Pezizomycotina</taxon>
        <taxon>Sordariomycetes</taxon>
        <taxon>Xylariomycetidae</taxon>
        <taxon>Amphisphaeriales</taxon>
        <taxon>Apiosporaceae</taxon>
        <taxon>Neoarthrinium</taxon>
    </lineage>
</organism>
<dbReference type="Proteomes" id="UP000829685">
    <property type="component" value="Unassembled WGS sequence"/>
</dbReference>
<gene>
    <name evidence="2" type="ORF">JX265_000973</name>
</gene>